<protein>
    <recommendedName>
        <fullName evidence="9">C2H2-type domain-containing protein</fullName>
    </recommendedName>
</protein>
<dbReference type="SMART" id="SM00355">
    <property type="entry name" value="ZnF_C2H2"/>
    <property type="match status" value="2"/>
</dbReference>
<feature type="compositionally biased region" description="Polar residues" evidence="8">
    <location>
        <begin position="33"/>
        <end position="59"/>
    </location>
</feature>
<comment type="subcellular location">
    <subcellularLocation>
        <location evidence="1">Nucleus</location>
    </subcellularLocation>
</comment>
<evidence type="ECO:0000256" key="6">
    <source>
        <dbReference type="ARBA" id="ARBA00023242"/>
    </source>
</evidence>
<dbReference type="Gene3D" id="3.30.160.60">
    <property type="entry name" value="Classic Zinc Finger"/>
    <property type="match status" value="2"/>
</dbReference>
<evidence type="ECO:0000313" key="11">
    <source>
        <dbReference type="Proteomes" id="UP001360953"/>
    </source>
</evidence>
<feature type="region of interest" description="Disordered" evidence="8">
    <location>
        <begin position="1"/>
        <end position="129"/>
    </location>
</feature>
<evidence type="ECO:0000256" key="1">
    <source>
        <dbReference type="ARBA" id="ARBA00004123"/>
    </source>
</evidence>
<evidence type="ECO:0000256" key="2">
    <source>
        <dbReference type="ARBA" id="ARBA00022723"/>
    </source>
</evidence>
<evidence type="ECO:0000313" key="10">
    <source>
        <dbReference type="EMBL" id="KAK7531584.1"/>
    </source>
</evidence>
<accession>A0ABR1L8N2</accession>
<feature type="compositionally biased region" description="Polar residues" evidence="8">
    <location>
        <begin position="80"/>
        <end position="92"/>
    </location>
</feature>
<proteinExistence type="predicted"/>
<evidence type="ECO:0000259" key="9">
    <source>
        <dbReference type="PROSITE" id="PS50157"/>
    </source>
</evidence>
<feature type="compositionally biased region" description="Low complexity" evidence="8">
    <location>
        <begin position="1"/>
        <end position="13"/>
    </location>
</feature>
<dbReference type="PANTHER" id="PTHR40626:SF11">
    <property type="entry name" value="ZINC FINGER PROTEIN YPR022C"/>
    <property type="match status" value="1"/>
</dbReference>
<dbReference type="PROSITE" id="PS50157">
    <property type="entry name" value="ZINC_FINGER_C2H2_2"/>
    <property type="match status" value="2"/>
</dbReference>
<feature type="compositionally biased region" description="Basic and acidic residues" evidence="8">
    <location>
        <begin position="23"/>
        <end position="32"/>
    </location>
</feature>
<dbReference type="SUPFAM" id="SSF57667">
    <property type="entry name" value="beta-beta-alpha zinc fingers"/>
    <property type="match status" value="1"/>
</dbReference>
<dbReference type="InterPro" id="IPR013087">
    <property type="entry name" value="Znf_C2H2_type"/>
</dbReference>
<gene>
    <name evidence="10" type="ORF">J3D65DRAFT_560191</name>
</gene>
<reference evidence="10 11" key="1">
    <citation type="submission" date="2024-04" db="EMBL/GenBank/DDBJ databases">
        <title>Phyllosticta paracitricarpa is synonymous to the EU quarantine fungus P. citricarpa based on phylogenomic analyses.</title>
        <authorList>
            <consortium name="Lawrence Berkeley National Laboratory"/>
            <person name="Van ingen-buijs V.A."/>
            <person name="Van westerhoven A.C."/>
            <person name="Haridas S."/>
            <person name="Skiadas P."/>
            <person name="Martin F."/>
            <person name="Groenewald J.Z."/>
            <person name="Crous P.W."/>
            <person name="Seidl M.F."/>
        </authorList>
    </citation>
    <scope>NUCLEOTIDE SEQUENCE [LARGE SCALE GENOMIC DNA]</scope>
    <source>
        <strain evidence="10 11">CPC 17464</strain>
    </source>
</reference>
<sequence>MPSRSASLARSRSPFCPPVAHAAKPDSDRELRATSTPTALQESNSSSTAPNAVTASANPTRPIRPARARHSRVREGRRNSPLSAPSNTTAASADQAGPEAAASKADDDGEPRETSKSIQPSVSGHRRSGLQCSLCGATFSRQEHLTRHVRSHADDRPFACGVCGRRFTRRDTLKRHEARHQ</sequence>
<dbReference type="PROSITE" id="PS00028">
    <property type="entry name" value="ZINC_FINGER_C2H2_1"/>
    <property type="match status" value="2"/>
</dbReference>
<dbReference type="EMBL" id="JBBPEH010000012">
    <property type="protein sequence ID" value="KAK7531584.1"/>
    <property type="molecule type" value="Genomic_DNA"/>
</dbReference>
<keyword evidence="4 7" id="KW-0863">Zinc-finger</keyword>
<comment type="caution">
    <text evidence="10">The sequence shown here is derived from an EMBL/GenBank/DDBJ whole genome shotgun (WGS) entry which is preliminary data.</text>
</comment>
<keyword evidence="5" id="KW-0862">Zinc</keyword>
<dbReference type="InterPro" id="IPR051059">
    <property type="entry name" value="VerF-like"/>
</dbReference>
<keyword evidence="11" id="KW-1185">Reference proteome</keyword>
<organism evidence="10 11">
    <name type="scientific">Phyllosticta citribraziliensis</name>
    <dbReference type="NCBI Taxonomy" id="989973"/>
    <lineage>
        <taxon>Eukaryota</taxon>
        <taxon>Fungi</taxon>
        <taxon>Dikarya</taxon>
        <taxon>Ascomycota</taxon>
        <taxon>Pezizomycotina</taxon>
        <taxon>Dothideomycetes</taxon>
        <taxon>Dothideomycetes incertae sedis</taxon>
        <taxon>Botryosphaeriales</taxon>
        <taxon>Phyllostictaceae</taxon>
        <taxon>Phyllosticta</taxon>
    </lineage>
</organism>
<evidence type="ECO:0000256" key="3">
    <source>
        <dbReference type="ARBA" id="ARBA00022737"/>
    </source>
</evidence>
<keyword evidence="2" id="KW-0479">Metal-binding</keyword>
<dbReference type="GeneID" id="92030361"/>
<keyword evidence="6" id="KW-0539">Nucleus</keyword>
<dbReference type="PANTHER" id="PTHR40626">
    <property type="entry name" value="MIP31509P"/>
    <property type="match status" value="1"/>
</dbReference>
<evidence type="ECO:0000256" key="5">
    <source>
        <dbReference type="ARBA" id="ARBA00022833"/>
    </source>
</evidence>
<feature type="non-terminal residue" evidence="10">
    <location>
        <position position="181"/>
    </location>
</feature>
<keyword evidence="3" id="KW-0677">Repeat</keyword>
<dbReference type="RefSeq" id="XP_066651408.1">
    <property type="nucleotide sequence ID" value="XM_066797455.1"/>
</dbReference>
<dbReference type="InterPro" id="IPR036236">
    <property type="entry name" value="Znf_C2H2_sf"/>
</dbReference>
<dbReference type="Pfam" id="PF00096">
    <property type="entry name" value="zf-C2H2"/>
    <property type="match status" value="2"/>
</dbReference>
<name>A0ABR1L8N2_9PEZI</name>
<evidence type="ECO:0000256" key="7">
    <source>
        <dbReference type="PROSITE-ProRule" id="PRU00042"/>
    </source>
</evidence>
<evidence type="ECO:0000256" key="8">
    <source>
        <dbReference type="SAM" id="MobiDB-lite"/>
    </source>
</evidence>
<feature type="domain" description="C2H2-type" evidence="9">
    <location>
        <begin position="158"/>
        <end position="181"/>
    </location>
</feature>
<dbReference type="Proteomes" id="UP001360953">
    <property type="component" value="Unassembled WGS sequence"/>
</dbReference>
<evidence type="ECO:0000256" key="4">
    <source>
        <dbReference type="ARBA" id="ARBA00022771"/>
    </source>
</evidence>
<feature type="domain" description="C2H2-type" evidence="9">
    <location>
        <begin position="130"/>
        <end position="157"/>
    </location>
</feature>